<dbReference type="Proteomes" id="UP000750711">
    <property type="component" value="Unassembled WGS sequence"/>
</dbReference>
<evidence type="ECO:0000313" key="4">
    <source>
        <dbReference type="Proteomes" id="UP000750711"/>
    </source>
</evidence>
<dbReference type="PANTHER" id="PTHR35186:SF4">
    <property type="entry name" value="PRION-INHIBITION AND PROPAGATION HELO DOMAIN-CONTAINING PROTEIN"/>
    <property type="match status" value="1"/>
</dbReference>
<dbReference type="AlphaFoldDB" id="A0A9P8LD82"/>
<dbReference type="EMBL" id="JAGHQM010000462">
    <property type="protein sequence ID" value="KAH0560047.1"/>
    <property type="molecule type" value="Genomic_DNA"/>
</dbReference>
<dbReference type="PANTHER" id="PTHR35186">
    <property type="entry name" value="ANK_REP_REGION DOMAIN-CONTAINING PROTEIN"/>
    <property type="match status" value="1"/>
</dbReference>
<organism evidence="3 4">
    <name type="scientific">Trichoglossum hirsutum</name>
    <dbReference type="NCBI Taxonomy" id="265104"/>
    <lineage>
        <taxon>Eukaryota</taxon>
        <taxon>Fungi</taxon>
        <taxon>Dikarya</taxon>
        <taxon>Ascomycota</taxon>
        <taxon>Pezizomycotina</taxon>
        <taxon>Geoglossomycetes</taxon>
        <taxon>Geoglossales</taxon>
        <taxon>Geoglossaceae</taxon>
        <taxon>Trichoglossum</taxon>
    </lineage>
</organism>
<name>A0A9P8LD82_9PEZI</name>
<keyword evidence="4" id="KW-1185">Reference proteome</keyword>
<comment type="caution">
    <text evidence="3">The sequence shown here is derived from an EMBL/GenBank/DDBJ whole genome shotgun (WGS) entry which is preliminary data.</text>
</comment>
<accession>A0A9P8LD82</accession>
<gene>
    <name evidence="3" type="ORF">GP486_003434</name>
</gene>
<evidence type="ECO:0000313" key="3">
    <source>
        <dbReference type="EMBL" id="KAH0560047.1"/>
    </source>
</evidence>
<evidence type="ECO:0000256" key="1">
    <source>
        <dbReference type="SAM" id="MobiDB-lite"/>
    </source>
</evidence>
<dbReference type="Pfam" id="PF24476">
    <property type="entry name" value="DUF7580"/>
    <property type="match status" value="1"/>
</dbReference>
<dbReference type="InterPro" id="IPR056002">
    <property type="entry name" value="DUF7580"/>
</dbReference>
<feature type="compositionally biased region" description="Pro residues" evidence="1">
    <location>
        <begin position="295"/>
        <end position="309"/>
    </location>
</feature>
<feature type="domain" description="DUF7580" evidence="2">
    <location>
        <begin position="318"/>
        <end position="567"/>
    </location>
</feature>
<proteinExistence type="predicted"/>
<protein>
    <recommendedName>
        <fullName evidence="2">DUF7580 domain-containing protein</fullName>
    </recommendedName>
</protein>
<reference evidence="3" key="1">
    <citation type="submission" date="2021-03" db="EMBL/GenBank/DDBJ databases">
        <title>Comparative genomics and phylogenomic investigation of the class Geoglossomycetes provide insights into ecological specialization and systematics.</title>
        <authorList>
            <person name="Melie T."/>
            <person name="Pirro S."/>
            <person name="Miller A.N."/>
            <person name="Quandt A."/>
        </authorList>
    </citation>
    <scope>NUCLEOTIDE SEQUENCE</scope>
    <source>
        <strain evidence="3">CAQ_001_2017</strain>
    </source>
</reference>
<sequence length="580" mass="65175">MAEVAGLVLGGIPLAIWALQKYAEPFEAFHDYRTSIETFRTNLILQNRHLQTTLSNVGLDSEPSIAELRECFETKFPGITHELMFIVQRMDEVTAGLLKNLDIDVSGKPNTLPDKVQWEWRRVKHSLRTKKRNKTVEDLRRWNEDLRRSLERPEIPAEDDSRKVQDLKRRFNLNRCNSIRQCLSSLHRVLESGFRCACSPPHQAAIDLDWAAYESDTARTFGVAISYGANAQPPHGLGSWRKLRITSETPTKIVDPVPELSVTPPPPVRTPSPASSLRFKVAHFKFAPSLSRTSPCPPTPPATGTPPPNLSRVLTVSSTLTRTEITSLCAAVCKECNPWTLTGFLKDPSEDQDRQFSLDHIQADSPKIIKVVPLKSLLSSHEQSTQERNPCPSLSAKQRYGIAASISWSVLHLSSSPWFSDNWDQKQVSIFLEKNRGGREALSRHPCASYIFSSSAAPEAPPTNEFKHLIPNRTVFALGIILIELCISKSFAKVRQVSEGATSASLIDDYQAALENLDEVYRLAGDSYGYAAERCVKFSFQGRDLYKDFDFSRFRQQFHDDVVAPVQATYLMFPGSYNPE</sequence>
<evidence type="ECO:0000259" key="2">
    <source>
        <dbReference type="Pfam" id="PF24476"/>
    </source>
</evidence>
<feature type="region of interest" description="Disordered" evidence="1">
    <location>
        <begin position="290"/>
        <end position="310"/>
    </location>
</feature>